<dbReference type="RefSeq" id="WP_120272693.1">
    <property type="nucleotide sequence ID" value="NZ_RAPN01000001.1"/>
</dbReference>
<comment type="caution">
    <text evidence="1">The sequence shown here is derived from an EMBL/GenBank/DDBJ whole genome shotgun (WGS) entry which is preliminary data.</text>
</comment>
<evidence type="ECO:0000313" key="2">
    <source>
        <dbReference type="Proteomes" id="UP000283387"/>
    </source>
</evidence>
<proteinExistence type="predicted"/>
<name>A0A419W7F7_9BACT</name>
<organism evidence="1 2">
    <name type="scientific">Mangrovibacterium diazotrophicum</name>
    <dbReference type="NCBI Taxonomy" id="1261403"/>
    <lineage>
        <taxon>Bacteria</taxon>
        <taxon>Pseudomonadati</taxon>
        <taxon>Bacteroidota</taxon>
        <taxon>Bacteroidia</taxon>
        <taxon>Marinilabiliales</taxon>
        <taxon>Prolixibacteraceae</taxon>
        <taxon>Mangrovibacterium</taxon>
    </lineage>
</organism>
<reference evidence="1 2" key="1">
    <citation type="submission" date="2018-09" db="EMBL/GenBank/DDBJ databases">
        <title>Genomic Encyclopedia of Archaeal and Bacterial Type Strains, Phase II (KMG-II): from individual species to whole genera.</title>
        <authorList>
            <person name="Goeker M."/>
        </authorList>
    </citation>
    <scope>NUCLEOTIDE SEQUENCE [LARGE SCALE GENOMIC DNA]</scope>
    <source>
        <strain evidence="1 2">DSM 27148</strain>
    </source>
</reference>
<protein>
    <submittedName>
        <fullName evidence="1">Carbon monoxide dehydrogenase subunit G (CoxG)</fullName>
    </submittedName>
</protein>
<dbReference type="OrthoDB" id="1011799at2"/>
<sequence>MGLQKYVSDIKTIEQNHEIVYNYLSNFENLSTYVNDGLLAKMNESVPQIKVTDFESDSDSCRFNISGMGQAEIRIIDREPHKTIKINSSGNLPVGITFWIQLLPVDAYQSKIKLTLHAEMSMMIKMMVNKKLEEGINQLADMLTKLPYA</sequence>
<dbReference type="AlphaFoldDB" id="A0A419W7F7"/>
<keyword evidence="2" id="KW-1185">Reference proteome</keyword>
<gene>
    <name evidence="1" type="ORF">BC643_1739</name>
</gene>
<dbReference type="SUPFAM" id="SSF55961">
    <property type="entry name" value="Bet v1-like"/>
    <property type="match status" value="1"/>
</dbReference>
<dbReference type="EMBL" id="RAPN01000001">
    <property type="protein sequence ID" value="RKD91386.1"/>
    <property type="molecule type" value="Genomic_DNA"/>
</dbReference>
<accession>A0A419W7F7</accession>
<dbReference type="Proteomes" id="UP000283387">
    <property type="component" value="Unassembled WGS sequence"/>
</dbReference>
<evidence type="ECO:0000313" key="1">
    <source>
        <dbReference type="EMBL" id="RKD91386.1"/>
    </source>
</evidence>